<dbReference type="Proteomes" id="UP000800038">
    <property type="component" value="Unassembled WGS sequence"/>
</dbReference>
<gene>
    <name evidence="2" type="ORF">EJ02DRAFT_242888</name>
</gene>
<accession>A0A6A5SIH6</accession>
<organism evidence="2 3">
    <name type="scientific">Clathrospora elynae</name>
    <dbReference type="NCBI Taxonomy" id="706981"/>
    <lineage>
        <taxon>Eukaryota</taxon>
        <taxon>Fungi</taxon>
        <taxon>Dikarya</taxon>
        <taxon>Ascomycota</taxon>
        <taxon>Pezizomycotina</taxon>
        <taxon>Dothideomycetes</taxon>
        <taxon>Pleosporomycetidae</taxon>
        <taxon>Pleosporales</taxon>
        <taxon>Diademaceae</taxon>
        <taxon>Clathrospora</taxon>
    </lineage>
</organism>
<evidence type="ECO:0000256" key="1">
    <source>
        <dbReference type="SAM" id="Phobius"/>
    </source>
</evidence>
<keyword evidence="3" id="KW-1185">Reference proteome</keyword>
<protein>
    <submittedName>
        <fullName evidence="2">Uncharacterized protein</fullName>
    </submittedName>
</protein>
<dbReference type="AlphaFoldDB" id="A0A6A5SIH6"/>
<reference evidence="2" key="1">
    <citation type="journal article" date="2020" name="Stud. Mycol.">
        <title>101 Dothideomycetes genomes: a test case for predicting lifestyles and emergence of pathogens.</title>
        <authorList>
            <person name="Haridas S."/>
            <person name="Albert R."/>
            <person name="Binder M."/>
            <person name="Bloem J."/>
            <person name="Labutti K."/>
            <person name="Salamov A."/>
            <person name="Andreopoulos B."/>
            <person name="Baker S."/>
            <person name="Barry K."/>
            <person name="Bills G."/>
            <person name="Bluhm B."/>
            <person name="Cannon C."/>
            <person name="Castanera R."/>
            <person name="Culley D."/>
            <person name="Daum C."/>
            <person name="Ezra D."/>
            <person name="Gonzalez J."/>
            <person name="Henrissat B."/>
            <person name="Kuo A."/>
            <person name="Liang C."/>
            <person name="Lipzen A."/>
            <person name="Lutzoni F."/>
            <person name="Magnuson J."/>
            <person name="Mondo S."/>
            <person name="Nolan M."/>
            <person name="Ohm R."/>
            <person name="Pangilinan J."/>
            <person name="Park H.-J."/>
            <person name="Ramirez L."/>
            <person name="Alfaro M."/>
            <person name="Sun H."/>
            <person name="Tritt A."/>
            <person name="Yoshinaga Y."/>
            <person name="Zwiers L.-H."/>
            <person name="Turgeon B."/>
            <person name="Goodwin S."/>
            <person name="Spatafora J."/>
            <person name="Crous P."/>
            <person name="Grigoriev I."/>
        </authorList>
    </citation>
    <scope>NUCLEOTIDE SEQUENCE</scope>
    <source>
        <strain evidence="2">CBS 161.51</strain>
    </source>
</reference>
<sequence>MRELYAGTNCAASAGLTNYGLLSSLVGSMAIYAIQPRTKERLITESPCVHLARQCLSSRKRPSLEGEVVTSNAKLIEEAWYR</sequence>
<dbReference type="EMBL" id="ML976072">
    <property type="protein sequence ID" value="KAF1939903.1"/>
    <property type="molecule type" value="Genomic_DNA"/>
</dbReference>
<evidence type="ECO:0000313" key="2">
    <source>
        <dbReference type="EMBL" id="KAF1939903.1"/>
    </source>
</evidence>
<evidence type="ECO:0000313" key="3">
    <source>
        <dbReference type="Proteomes" id="UP000800038"/>
    </source>
</evidence>
<keyword evidence="1" id="KW-0472">Membrane</keyword>
<keyword evidence="1" id="KW-1133">Transmembrane helix</keyword>
<feature type="transmembrane region" description="Helical" evidence="1">
    <location>
        <begin position="12"/>
        <end position="34"/>
    </location>
</feature>
<name>A0A6A5SIH6_9PLEO</name>
<keyword evidence="1" id="KW-0812">Transmembrane</keyword>
<proteinExistence type="predicted"/>